<feature type="domain" description="AMP-dependent synthetase/ligase" evidence="5">
    <location>
        <begin position="35"/>
        <end position="419"/>
    </location>
</feature>
<evidence type="ECO:0000256" key="4">
    <source>
        <dbReference type="ARBA" id="ARBA00023098"/>
    </source>
</evidence>
<dbReference type="EMBL" id="NMQT01000194">
    <property type="protein sequence ID" value="OXM44094.1"/>
    <property type="molecule type" value="Genomic_DNA"/>
</dbReference>
<dbReference type="Gene3D" id="3.40.50.12780">
    <property type="entry name" value="N-terminal domain of ligase-like"/>
    <property type="match status" value="1"/>
</dbReference>
<dbReference type="PROSITE" id="PS00455">
    <property type="entry name" value="AMP_BINDING"/>
    <property type="match status" value="1"/>
</dbReference>
<keyword evidence="2" id="KW-0436">Ligase</keyword>
<dbReference type="InterPro" id="IPR020845">
    <property type="entry name" value="AMP-binding_CS"/>
</dbReference>
<dbReference type="CDD" id="cd05931">
    <property type="entry name" value="FAAL"/>
    <property type="match status" value="1"/>
</dbReference>
<dbReference type="InterPro" id="IPR025110">
    <property type="entry name" value="AMP-bd_C"/>
</dbReference>
<dbReference type="InterPro" id="IPR040097">
    <property type="entry name" value="FAAL/FAAC"/>
</dbReference>
<evidence type="ECO:0000259" key="5">
    <source>
        <dbReference type="Pfam" id="PF00501"/>
    </source>
</evidence>
<dbReference type="FunFam" id="3.40.50.12780:FF:000013">
    <property type="entry name" value="Long-chain-fatty-acid--AMP ligase FadD32"/>
    <property type="match status" value="1"/>
</dbReference>
<dbReference type="InterPro" id="IPR045851">
    <property type="entry name" value="AMP-bd_C_sf"/>
</dbReference>
<dbReference type="AlphaFoldDB" id="A0A229RCF0"/>
<dbReference type="GO" id="GO:0006631">
    <property type="term" value="P:fatty acid metabolic process"/>
    <property type="evidence" value="ECO:0007669"/>
    <property type="project" value="UniProtKB-KW"/>
</dbReference>
<dbReference type="Pfam" id="PF00501">
    <property type="entry name" value="AMP-binding"/>
    <property type="match status" value="1"/>
</dbReference>
<dbReference type="PANTHER" id="PTHR22754">
    <property type="entry name" value="DISCO-INTERACTING PROTEIN 2 DIP2 -RELATED"/>
    <property type="match status" value="1"/>
</dbReference>
<evidence type="ECO:0000256" key="3">
    <source>
        <dbReference type="ARBA" id="ARBA00022832"/>
    </source>
</evidence>
<protein>
    <submittedName>
        <fullName evidence="7">AMP-binding protein</fullName>
    </submittedName>
</protein>
<dbReference type="GO" id="GO:0071766">
    <property type="term" value="P:Actinobacterium-type cell wall biogenesis"/>
    <property type="evidence" value="ECO:0007669"/>
    <property type="project" value="UniProtKB-ARBA"/>
</dbReference>
<comment type="caution">
    <text evidence="7">The sequence shown here is derived from an EMBL/GenBank/DDBJ whole genome shotgun (WGS) entry which is preliminary data.</text>
</comment>
<evidence type="ECO:0000313" key="8">
    <source>
        <dbReference type="Proteomes" id="UP000215223"/>
    </source>
</evidence>
<name>A0A229RCF0_9PSEU</name>
<evidence type="ECO:0000256" key="2">
    <source>
        <dbReference type="ARBA" id="ARBA00022598"/>
    </source>
</evidence>
<keyword evidence="8" id="KW-1185">Reference proteome</keyword>
<keyword evidence="4" id="KW-0443">Lipid metabolism</keyword>
<sequence>MTSPSSPTVLGALRRLCSVEPARLLFTWVGDDGRDAGTLTAGGLGEATDKIATALRGWGLRAGDRAVLVYPPGLDFIAAFTGCLAAGVVPVPVYPPDPTRPGRSMDTFAKIVADCGARAALTNATYDRARKIAAVAGLFGRSTTNVPELTWYRTDRRFRGDAGTVARHEPVSPDETAFLQYTSGSTGTPKGVVVTHGNIAHELAANVTDLRLHDGTRGVFWIPQYHDMGLINVILSTVCGNSATHLMSPVTFLRDPAVWFAVMSRVGATITSAPNFAYDLAVRKTTAAQRAGWDLSRLEMAICAAEPVRDRTAREFTEAFAGTGLREDVFFAAYGLAENTASVTNRGQGRAVVDKDALAQGKVVRTSETGRATILRGCGRSSKAGDEIRIVDPATRLPCAAERVGEVWVRSTTTTAGYWGRPELTAEIFHARLEGVDDPRGWLRTGDLGFLLDGELYVTGRIKDLMIIRGRNVYPGDVEDTVRDCNPLLRPGGTMVFSVDGDTGSRVVVLVETRADRIDAEDARRIWEDVRTCVGLDHGITVDTLLIGRPGLAAKTSSGKLRRQVAGRSFSDGSLSGSDEVLHVFHSPGHELQEAM</sequence>
<evidence type="ECO:0000256" key="1">
    <source>
        <dbReference type="ARBA" id="ARBA00006432"/>
    </source>
</evidence>
<dbReference type="GO" id="GO:0008610">
    <property type="term" value="P:lipid biosynthetic process"/>
    <property type="evidence" value="ECO:0007669"/>
    <property type="project" value="InterPro"/>
</dbReference>
<proteinExistence type="inferred from homology"/>
<reference evidence="7 8" key="1">
    <citation type="submission" date="2017-07" db="EMBL/GenBank/DDBJ databases">
        <title>Amycolatopsis thailandensis Genome sequencing and assembly.</title>
        <authorList>
            <person name="Kaur N."/>
            <person name="Mayilraj S."/>
        </authorList>
    </citation>
    <scope>NUCLEOTIDE SEQUENCE [LARGE SCALE GENOMIC DNA]</scope>
    <source>
        <strain evidence="7 8">JCM 16380</strain>
    </source>
</reference>
<comment type="similarity">
    <text evidence="1">Belongs to the ATP-dependent AMP-binding enzyme family.</text>
</comment>
<feature type="domain" description="AMP-binding enzyme C-terminal" evidence="6">
    <location>
        <begin position="464"/>
        <end position="576"/>
    </location>
</feature>
<dbReference type="PANTHER" id="PTHR22754:SF32">
    <property type="entry name" value="DISCO-INTERACTING PROTEIN 2"/>
    <property type="match status" value="1"/>
</dbReference>
<keyword evidence="3" id="KW-0276">Fatty acid metabolism</keyword>
<dbReference type="OrthoDB" id="3671040at2"/>
<dbReference type="InterPro" id="IPR042099">
    <property type="entry name" value="ANL_N_sf"/>
</dbReference>
<accession>A0A229RCF0</accession>
<dbReference type="GO" id="GO:0016874">
    <property type="term" value="F:ligase activity"/>
    <property type="evidence" value="ECO:0007669"/>
    <property type="project" value="UniProtKB-KW"/>
</dbReference>
<organism evidence="7 8">
    <name type="scientific">Amycolatopsis thailandensis</name>
    <dbReference type="NCBI Taxonomy" id="589330"/>
    <lineage>
        <taxon>Bacteria</taxon>
        <taxon>Bacillati</taxon>
        <taxon>Actinomycetota</taxon>
        <taxon>Actinomycetes</taxon>
        <taxon>Pseudonocardiales</taxon>
        <taxon>Pseudonocardiaceae</taxon>
        <taxon>Amycolatopsis</taxon>
    </lineage>
</organism>
<dbReference type="Gene3D" id="3.30.300.30">
    <property type="match status" value="1"/>
</dbReference>
<dbReference type="InterPro" id="IPR000873">
    <property type="entry name" value="AMP-dep_synth/lig_dom"/>
</dbReference>
<evidence type="ECO:0000259" key="6">
    <source>
        <dbReference type="Pfam" id="PF23024"/>
    </source>
</evidence>
<dbReference type="SUPFAM" id="SSF56801">
    <property type="entry name" value="Acetyl-CoA synthetase-like"/>
    <property type="match status" value="1"/>
</dbReference>
<gene>
    <name evidence="7" type="ORF">CFP71_40940</name>
</gene>
<evidence type="ECO:0000313" key="7">
    <source>
        <dbReference type="EMBL" id="OXM44094.1"/>
    </source>
</evidence>
<dbReference type="Proteomes" id="UP000215223">
    <property type="component" value="Unassembled WGS sequence"/>
</dbReference>
<dbReference type="Pfam" id="PF23024">
    <property type="entry name" value="AMP-dom_DIP2-like"/>
    <property type="match status" value="1"/>
</dbReference>